<evidence type="ECO:0000256" key="6">
    <source>
        <dbReference type="PROSITE-ProRule" id="PRU10141"/>
    </source>
</evidence>
<feature type="binding site" evidence="6">
    <location>
        <position position="150"/>
    </location>
    <ligand>
        <name>ATP</name>
        <dbReference type="ChEBI" id="CHEBI:30616"/>
    </ligand>
</feature>
<dbReference type="VEuPathDB" id="AmoebaDB:EIN_034730"/>
<evidence type="ECO:0000256" key="4">
    <source>
        <dbReference type="ARBA" id="ARBA00022777"/>
    </source>
</evidence>
<dbReference type="OMA" id="KCFDEAN"/>
<dbReference type="PROSITE" id="PS50011">
    <property type="entry name" value="PROTEIN_KINASE_DOM"/>
    <property type="match status" value="1"/>
</dbReference>
<accession>A0A0A1TYC5</accession>
<evidence type="ECO:0000313" key="9">
    <source>
        <dbReference type="Proteomes" id="UP000014680"/>
    </source>
</evidence>
<name>A0A0A1TYC5_ENTIV</name>
<sequence>MASTHIHHKKFIKSDHHINYSTSPDTFFNDFVESNPPPQEVDLASRVRQSTIGFIEVLKKCNPSLDFSNIISKRALTSPSTPTHNDYHDNSKYDYILYTDEVIGTGVESVVSYGKRPGSRYRVLCLLGQGAFGQVVKCFDEANKVFVAIKVLKNRPAYYRQAMLEIAILQVLNVKFDNDGKGNTLRMVDHFVFHNHICIVTELLSINLYELMKQNNCRALYVGLTRSILLQLLEALTVLYKNGGSSR</sequence>
<dbReference type="Gene3D" id="1.10.510.10">
    <property type="entry name" value="Transferase(Phosphotransferase) domain 1"/>
    <property type="match status" value="1"/>
</dbReference>
<keyword evidence="3 6" id="KW-0547">Nucleotide-binding</keyword>
<dbReference type="EMBL" id="KB206969">
    <property type="protein sequence ID" value="ELP86522.1"/>
    <property type="molecule type" value="Genomic_DNA"/>
</dbReference>
<dbReference type="GeneID" id="14885467"/>
<dbReference type="AlphaFoldDB" id="A0A0A1TYC5"/>
<dbReference type="GO" id="GO:0004674">
    <property type="term" value="F:protein serine/threonine kinase activity"/>
    <property type="evidence" value="ECO:0007669"/>
    <property type="project" value="UniProtKB-KW"/>
</dbReference>
<keyword evidence="1" id="KW-0723">Serine/threonine-protein kinase</keyword>
<dbReference type="InterPro" id="IPR050494">
    <property type="entry name" value="Ser_Thr_dual-spec_kinase"/>
</dbReference>
<evidence type="ECO:0000256" key="5">
    <source>
        <dbReference type="ARBA" id="ARBA00022840"/>
    </source>
</evidence>
<keyword evidence="4" id="KW-0418">Kinase</keyword>
<dbReference type="GO" id="GO:0004713">
    <property type="term" value="F:protein tyrosine kinase activity"/>
    <property type="evidence" value="ECO:0007669"/>
    <property type="project" value="TreeGrafter"/>
</dbReference>
<dbReference type="InterPro" id="IPR000719">
    <property type="entry name" value="Prot_kinase_dom"/>
</dbReference>
<dbReference type="PANTHER" id="PTHR24058">
    <property type="entry name" value="DUAL SPECIFICITY PROTEIN KINASE"/>
    <property type="match status" value="1"/>
</dbReference>
<keyword evidence="2" id="KW-0808">Transferase</keyword>
<protein>
    <recommendedName>
        <fullName evidence="7">Protein kinase domain-containing protein</fullName>
    </recommendedName>
</protein>
<evidence type="ECO:0000259" key="7">
    <source>
        <dbReference type="PROSITE" id="PS50011"/>
    </source>
</evidence>
<evidence type="ECO:0000313" key="8">
    <source>
        <dbReference type="EMBL" id="ELP86522.1"/>
    </source>
</evidence>
<evidence type="ECO:0000256" key="3">
    <source>
        <dbReference type="ARBA" id="ARBA00022741"/>
    </source>
</evidence>
<evidence type="ECO:0000256" key="1">
    <source>
        <dbReference type="ARBA" id="ARBA00022527"/>
    </source>
</evidence>
<dbReference type="GO" id="GO:0005524">
    <property type="term" value="F:ATP binding"/>
    <property type="evidence" value="ECO:0007669"/>
    <property type="project" value="UniProtKB-UniRule"/>
</dbReference>
<dbReference type="Pfam" id="PF00069">
    <property type="entry name" value="Pkinase"/>
    <property type="match status" value="1"/>
</dbReference>
<dbReference type="PANTHER" id="PTHR24058:SF17">
    <property type="entry name" value="HOMEODOMAIN INTERACTING PROTEIN KINASE, ISOFORM D"/>
    <property type="match status" value="1"/>
</dbReference>
<dbReference type="Proteomes" id="UP000014680">
    <property type="component" value="Unassembled WGS sequence"/>
</dbReference>
<organism evidence="8 9">
    <name type="scientific">Entamoeba invadens IP1</name>
    <dbReference type="NCBI Taxonomy" id="370355"/>
    <lineage>
        <taxon>Eukaryota</taxon>
        <taxon>Amoebozoa</taxon>
        <taxon>Evosea</taxon>
        <taxon>Archamoebae</taxon>
        <taxon>Mastigamoebida</taxon>
        <taxon>Entamoebidae</taxon>
        <taxon>Entamoeba</taxon>
    </lineage>
</organism>
<dbReference type="PROSITE" id="PS00107">
    <property type="entry name" value="PROTEIN_KINASE_ATP"/>
    <property type="match status" value="1"/>
</dbReference>
<dbReference type="InterPro" id="IPR017441">
    <property type="entry name" value="Protein_kinase_ATP_BS"/>
</dbReference>
<evidence type="ECO:0000256" key="2">
    <source>
        <dbReference type="ARBA" id="ARBA00022679"/>
    </source>
</evidence>
<feature type="domain" description="Protein kinase" evidence="7">
    <location>
        <begin position="121"/>
        <end position="247"/>
    </location>
</feature>
<keyword evidence="5 6" id="KW-0067">ATP-binding</keyword>
<dbReference type="GO" id="GO:0005737">
    <property type="term" value="C:cytoplasm"/>
    <property type="evidence" value="ECO:0007669"/>
    <property type="project" value="TreeGrafter"/>
</dbReference>
<dbReference type="SUPFAM" id="SSF56112">
    <property type="entry name" value="Protein kinase-like (PK-like)"/>
    <property type="match status" value="1"/>
</dbReference>
<dbReference type="OrthoDB" id="9332038at2759"/>
<reference evidence="8 9" key="1">
    <citation type="submission" date="2012-10" db="EMBL/GenBank/DDBJ databases">
        <authorList>
            <person name="Zafar N."/>
            <person name="Inman J."/>
            <person name="Hall N."/>
            <person name="Lorenzi H."/>
            <person name="Caler E."/>
        </authorList>
    </citation>
    <scope>NUCLEOTIDE SEQUENCE [LARGE SCALE GENOMIC DNA]</scope>
    <source>
        <strain evidence="8 9">IP1</strain>
    </source>
</reference>
<dbReference type="KEGG" id="eiv:EIN_034730"/>
<gene>
    <name evidence="8" type="ORF">EIN_034730</name>
</gene>
<proteinExistence type="predicted"/>
<keyword evidence="9" id="KW-1185">Reference proteome</keyword>
<dbReference type="InterPro" id="IPR011009">
    <property type="entry name" value="Kinase-like_dom_sf"/>
</dbReference>
<feature type="non-terminal residue" evidence="8">
    <location>
        <position position="247"/>
    </location>
</feature>
<dbReference type="RefSeq" id="XP_004185868.1">
    <property type="nucleotide sequence ID" value="XM_004185820.1"/>
</dbReference>